<accession>A0A820JDN3</accession>
<evidence type="ECO:0000313" key="3">
    <source>
        <dbReference type="Proteomes" id="UP000663842"/>
    </source>
</evidence>
<dbReference type="AlphaFoldDB" id="A0A820JDN3"/>
<name>A0A820JDN3_9BILA</name>
<sequence length="252" mass="29573">MLKNHIANLEEKVIEIENLNKVLFDLNDKILVLSNHYKINHMYDTIIFQTNSKLEQGKFLFSLGMKGPASKKSGYVMPYDGSIDRIVMSSQDVDKEICVKLWINGNESDRDDFVKPENEYFYIHQYTEIALKEGDIVQFQATCNTENEKSMHVIQLMLRYDMINSLDEEKMLKDEPNNMEWDLIDSTKNKGKLSDMLRYDMIKSVNEENMLKDEPGKEILKENNETEWNEPDMKNEGRMTDISNLINNNLYD</sequence>
<gene>
    <name evidence="2" type="ORF">UXM345_LOCUS34542</name>
</gene>
<reference evidence="2" key="1">
    <citation type="submission" date="2021-02" db="EMBL/GenBank/DDBJ databases">
        <authorList>
            <person name="Nowell W R."/>
        </authorList>
    </citation>
    <scope>NUCLEOTIDE SEQUENCE</scope>
</reference>
<feature type="coiled-coil region" evidence="1">
    <location>
        <begin position="2"/>
        <end position="29"/>
    </location>
</feature>
<evidence type="ECO:0000313" key="2">
    <source>
        <dbReference type="EMBL" id="CAF4322347.1"/>
    </source>
</evidence>
<keyword evidence="1" id="KW-0175">Coiled coil</keyword>
<comment type="caution">
    <text evidence="2">The sequence shown here is derived from an EMBL/GenBank/DDBJ whole genome shotgun (WGS) entry which is preliminary data.</text>
</comment>
<evidence type="ECO:0000256" key="1">
    <source>
        <dbReference type="SAM" id="Coils"/>
    </source>
</evidence>
<dbReference type="EMBL" id="CAJOBF010012759">
    <property type="protein sequence ID" value="CAF4322347.1"/>
    <property type="molecule type" value="Genomic_DNA"/>
</dbReference>
<dbReference type="Proteomes" id="UP000663842">
    <property type="component" value="Unassembled WGS sequence"/>
</dbReference>
<protein>
    <submittedName>
        <fullName evidence="2">Uncharacterized protein</fullName>
    </submittedName>
</protein>
<proteinExistence type="predicted"/>
<organism evidence="2 3">
    <name type="scientific">Rotaria magnacalcarata</name>
    <dbReference type="NCBI Taxonomy" id="392030"/>
    <lineage>
        <taxon>Eukaryota</taxon>
        <taxon>Metazoa</taxon>
        <taxon>Spiralia</taxon>
        <taxon>Gnathifera</taxon>
        <taxon>Rotifera</taxon>
        <taxon>Eurotatoria</taxon>
        <taxon>Bdelloidea</taxon>
        <taxon>Philodinida</taxon>
        <taxon>Philodinidae</taxon>
        <taxon>Rotaria</taxon>
    </lineage>
</organism>